<evidence type="ECO:0000313" key="3">
    <source>
        <dbReference type="EMBL" id="KAL3398593.1"/>
    </source>
</evidence>
<sequence>MRNVQRQKSERMRAPPKVAGCHCSHCRHAYIICYTRLTARLCAKKCTSNCCETSHYTLSRTENEQKYTLNKTRRTTCTLLYLLRVFAAAVYTYIEYFRSNRTCAIHRDVRELAGVERSSLSRTRSDMPNTRCVSAKAVRGDRCILHYRTRVRTSRSETRIIQRNRSRSQSSTSKQSDDRSVSFFGNNLKNVFTKACPSHPFVNLR</sequence>
<comment type="caution">
    <text evidence="3">The sequence shown here is derived from an EMBL/GenBank/DDBJ whole genome shotgun (WGS) entry which is preliminary data.</text>
</comment>
<keyword evidence="2" id="KW-0812">Transmembrane</keyword>
<accession>A0ABD2X135</accession>
<feature type="transmembrane region" description="Helical" evidence="2">
    <location>
        <begin position="76"/>
        <end position="94"/>
    </location>
</feature>
<evidence type="ECO:0000256" key="2">
    <source>
        <dbReference type="SAM" id="Phobius"/>
    </source>
</evidence>
<feature type="region of interest" description="Disordered" evidence="1">
    <location>
        <begin position="155"/>
        <end position="179"/>
    </location>
</feature>
<keyword evidence="2" id="KW-1133">Transmembrane helix</keyword>
<dbReference type="EMBL" id="JBJJXI010000059">
    <property type="protein sequence ID" value="KAL3398593.1"/>
    <property type="molecule type" value="Genomic_DNA"/>
</dbReference>
<evidence type="ECO:0000313" key="4">
    <source>
        <dbReference type="Proteomes" id="UP001627154"/>
    </source>
</evidence>
<reference evidence="3 4" key="1">
    <citation type="journal article" date="2024" name="bioRxiv">
        <title>A reference genome for Trichogramma kaykai: A tiny desert-dwelling parasitoid wasp with competing sex-ratio distorters.</title>
        <authorList>
            <person name="Culotta J."/>
            <person name="Lindsey A.R."/>
        </authorList>
    </citation>
    <scope>NUCLEOTIDE SEQUENCE [LARGE SCALE GENOMIC DNA]</scope>
    <source>
        <strain evidence="3 4">KSX58</strain>
    </source>
</reference>
<gene>
    <name evidence="3" type="ORF">TKK_007730</name>
</gene>
<keyword evidence="4" id="KW-1185">Reference proteome</keyword>
<proteinExistence type="predicted"/>
<feature type="compositionally biased region" description="Low complexity" evidence="1">
    <location>
        <begin position="161"/>
        <end position="174"/>
    </location>
</feature>
<evidence type="ECO:0000256" key="1">
    <source>
        <dbReference type="SAM" id="MobiDB-lite"/>
    </source>
</evidence>
<dbReference type="Proteomes" id="UP001627154">
    <property type="component" value="Unassembled WGS sequence"/>
</dbReference>
<protein>
    <submittedName>
        <fullName evidence="3">Uncharacterized protein</fullName>
    </submittedName>
</protein>
<organism evidence="3 4">
    <name type="scientific">Trichogramma kaykai</name>
    <dbReference type="NCBI Taxonomy" id="54128"/>
    <lineage>
        <taxon>Eukaryota</taxon>
        <taxon>Metazoa</taxon>
        <taxon>Ecdysozoa</taxon>
        <taxon>Arthropoda</taxon>
        <taxon>Hexapoda</taxon>
        <taxon>Insecta</taxon>
        <taxon>Pterygota</taxon>
        <taxon>Neoptera</taxon>
        <taxon>Endopterygota</taxon>
        <taxon>Hymenoptera</taxon>
        <taxon>Apocrita</taxon>
        <taxon>Proctotrupomorpha</taxon>
        <taxon>Chalcidoidea</taxon>
        <taxon>Trichogrammatidae</taxon>
        <taxon>Trichogramma</taxon>
    </lineage>
</organism>
<name>A0ABD2X135_9HYME</name>
<keyword evidence="2" id="KW-0472">Membrane</keyword>
<dbReference type="AlphaFoldDB" id="A0ABD2X135"/>